<dbReference type="RefSeq" id="WP_091866788.1">
    <property type="nucleotide sequence ID" value="NZ_FNAO01000003.1"/>
</dbReference>
<evidence type="ECO:0000313" key="1">
    <source>
        <dbReference type="EMBL" id="SDE07761.1"/>
    </source>
</evidence>
<dbReference type="AlphaFoldDB" id="A0A1G6ZZ51"/>
<evidence type="ECO:0000313" key="2">
    <source>
        <dbReference type="Proteomes" id="UP000199109"/>
    </source>
</evidence>
<accession>A0A1G6ZZ51</accession>
<dbReference type="STRING" id="641691.SAMN05421636_103161"/>
<proteinExistence type="predicted"/>
<organism evidence="1 2">
    <name type="scientific">Pricia antarctica</name>
    <dbReference type="NCBI Taxonomy" id="641691"/>
    <lineage>
        <taxon>Bacteria</taxon>
        <taxon>Pseudomonadati</taxon>
        <taxon>Bacteroidota</taxon>
        <taxon>Flavobacteriia</taxon>
        <taxon>Flavobacteriales</taxon>
        <taxon>Flavobacteriaceae</taxon>
        <taxon>Pricia</taxon>
    </lineage>
</organism>
<reference evidence="1 2" key="1">
    <citation type="submission" date="2016-10" db="EMBL/GenBank/DDBJ databases">
        <authorList>
            <person name="de Groot N.N."/>
        </authorList>
    </citation>
    <scope>NUCLEOTIDE SEQUENCE [LARGE SCALE GENOMIC DNA]</scope>
    <source>
        <strain evidence="1 2">DSM 23421</strain>
    </source>
</reference>
<protein>
    <submittedName>
        <fullName evidence="1">Uncharacterized protein</fullName>
    </submittedName>
</protein>
<name>A0A1G6ZZ51_9FLAO</name>
<sequence>MKCIELNPEGNFEPWEPSKLKELQKKQIDGRLGQKLLFENKTIKVWEAVLFPGERLPFRKVSRNYNFTSMTEGLALSRVDNGKISLVRINKGDSMFIKHEGIESIYDFENIGENILFLHAIEFKPLIEKTDGLKMQSAS</sequence>
<dbReference type="Proteomes" id="UP000199109">
    <property type="component" value="Unassembled WGS sequence"/>
</dbReference>
<dbReference type="Gene3D" id="2.60.120.10">
    <property type="entry name" value="Jelly Rolls"/>
    <property type="match status" value="1"/>
</dbReference>
<dbReference type="InterPro" id="IPR014710">
    <property type="entry name" value="RmlC-like_jellyroll"/>
</dbReference>
<gene>
    <name evidence="1" type="ORF">SAMN05421636_103161</name>
</gene>
<keyword evidence="2" id="KW-1185">Reference proteome</keyword>
<dbReference type="EMBL" id="FNAO01000003">
    <property type="protein sequence ID" value="SDE07761.1"/>
    <property type="molecule type" value="Genomic_DNA"/>
</dbReference>
<dbReference type="OrthoDB" id="9800684at2"/>